<dbReference type="EMBL" id="SOFE01000023">
    <property type="protein sequence ID" value="TFB82946.1"/>
    <property type="molecule type" value="Genomic_DNA"/>
</dbReference>
<dbReference type="InterPro" id="IPR001345">
    <property type="entry name" value="PG/BPGM_mutase_AS"/>
</dbReference>
<dbReference type="AlphaFoldDB" id="A0A4R8VJW4"/>
<feature type="binding site" evidence="4">
    <location>
        <position position="73"/>
    </location>
    <ligand>
        <name>substrate</name>
    </ligand>
</feature>
<evidence type="ECO:0000313" key="6">
    <source>
        <dbReference type="Proteomes" id="UP000297963"/>
    </source>
</evidence>
<dbReference type="Gene3D" id="3.40.50.1240">
    <property type="entry name" value="Phosphoglycerate mutase-like"/>
    <property type="match status" value="1"/>
</dbReference>
<evidence type="ECO:0000256" key="1">
    <source>
        <dbReference type="ARBA" id="ARBA00023152"/>
    </source>
</evidence>
<dbReference type="InterPro" id="IPR029033">
    <property type="entry name" value="His_PPase_superfam"/>
</dbReference>
<feature type="active site" description="Proton donor/acceptor" evidence="3">
    <location>
        <position position="98"/>
    </location>
</feature>
<dbReference type="InterPro" id="IPR050275">
    <property type="entry name" value="PGM_Phosphatase"/>
</dbReference>
<dbReference type="PROSITE" id="PS00175">
    <property type="entry name" value="PG_MUTASE"/>
    <property type="match status" value="1"/>
</dbReference>
<evidence type="ECO:0000313" key="5">
    <source>
        <dbReference type="EMBL" id="TFB82946.1"/>
    </source>
</evidence>
<organism evidence="5 6">
    <name type="scientific">Cryobacterium levicorallinum</name>
    <dbReference type="NCBI Taxonomy" id="995038"/>
    <lineage>
        <taxon>Bacteria</taxon>
        <taxon>Bacillati</taxon>
        <taxon>Actinomycetota</taxon>
        <taxon>Actinomycetes</taxon>
        <taxon>Micrococcales</taxon>
        <taxon>Microbacteriaceae</taxon>
        <taxon>Cryobacterium</taxon>
    </lineage>
</organism>
<dbReference type="CDD" id="cd07067">
    <property type="entry name" value="HP_PGM_like"/>
    <property type="match status" value="1"/>
</dbReference>
<dbReference type="Pfam" id="PF00300">
    <property type="entry name" value="His_Phos_1"/>
    <property type="match status" value="1"/>
</dbReference>
<proteinExistence type="predicted"/>
<protein>
    <submittedName>
        <fullName evidence="5">Histidine phosphatase family protein</fullName>
    </submittedName>
</protein>
<accession>A0A4R8VJW4</accession>
<reference evidence="5 6" key="1">
    <citation type="submission" date="2019-03" db="EMBL/GenBank/DDBJ databases">
        <title>Genomics of glacier-inhabiting Cryobacterium strains.</title>
        <authorList>
            <person name="Liu Q."/>
            <person name="Xin Y.-H."/>
        </authorList>
    </citation>
    <scope>NUCLEOTIDE SEQUENCE [LARGE SCALE GENOMIC DNA]</scope>
    <source>
        <strain evidence="5 6">Hh34</strain>
    </source>
</reference>
<comment type="caution">
    <text evidence="5">The sequence shown here is derived from an EMBL/GenBank/DDBJ whole genome shotgun (WGS) entry which is preliminary data.</text>
</comment>
<dbReference type="GO" id="GO:0016791">
    <property type="term" value="F:phosphatase activity"/>
    <property type="evidence" value="ECO:0007669"/>
    <property type="project" value="TreeGrafter"/>
</dbReference>
<dbReference type="PANTHER" id="PTHR48100:SF1">
    <property type="entry name" value="HISTIDINE PHOSPHATASE FAMILY PROTEIN-RELATED"/>
    <property type="match status" value="1"/>
</dbReference>
<dbReference type="PANTHER" id="PTHR48100">
    <property type="entry name" value="BROAD-SPECIFICITY PHOSPHATASE YOR283W-RELATED"/>
    <property type="match status" value="1"/>
</dbReference>
<evidence type="ECO:0000256" key="2">
    <source>
        <dbReference type="ARBA" id="ARBA00023235"/>
    </source>
</evidence>
<name>A0A4R8VJW4_9MICO</name>
<dbReference type="SMART" id="SM00855">
    <property type="entry name" value="PGAM"/>
    <property type="match status" value="1"/>
</dbReference>
<gene>
    <name evidence="5" type="ORF">E3O11_14025</name>
</gene>
<sequence>MCAARGITGESGQSLVTRFAIVRHGQTDWNLNQRIQGRTDIPLNATGRAEAVSAAERLQSRQWDAIVTSPLMRAAESARIIAAELGLEEPEVVPALTERHHGAIEGLTFAERQYRFPDGVAVPGLETRRDVIDRVLAALSALAAGHAGQSVLVLSHGGIIGTLLRHLTDGDRPRHGEYIANGSVHDFAWADDQLLLTHFDASMREPGDRGSSPVL</sequence>
<evidence type="ECO:0000256" key="3">
    <source>
        <dbReference type="PIRSR" id="PIRSR613078-1"/>
    </source>
</evidence>
<dbReference type="InterPro" id="IPR013078">
    <property type="entry name" value="His_Pase_superF_clade-1"/>
</dbReference>
<keyword evidence="1" id="KW-0324">Glycolysis</keyword>
<feature type="active site" description="Tele-phosphohistidine intermediate" evidence="3">
    <location>
        <position position="24"/>
    </location>
</feature>
<keyword evidence="2" id="KW-0413">Isomerase</keyword>
<dbReference type="Proteomes" id="UP000297963">
    <property type="component" value="Unassembled WGS sequence"/>
</dbReference>
<feature type="binding site" evidence="4">
    <location>
        <begin position="23"/>
        <end position="30"/>
    </location>
    <ligand>
        <name>substrate</name>
    </ligand>
</feature>
<evidence type="ECO:0000256" key="4">
    <source>
        <dbReference type="PIRSR" id="PIRSR613078-2"/>
    </source>
</evidence>
<dbReference type="GO" id="GO:0005737">
    <property type="term" value="C:cytoplasm"/>
    <property type="evidence" value="ECO:0007669"/>
    <property type="project" value="TreeGrafter"/>
</dbReference>
<dbReference type="SUPFAM" id="SSF53254">
    <property type="entry name" value="Phosphoglycerate mutase-like"/>
    <property type="match status" value="1"/>
</dbReference>